<organism evidence="1 2">
    <name type="scientific">Eumeta variegata</name>
    <name type="common">Bagworm moth</name>
    <name type="synonym">Eumeta japonica</name>
    <dbReference type="NCBI Taxonomy" id="151549"/>
    <lineage>
        <taxon>Eukaryota</taxon>
        <taxon>Metazoa</taxon>
        <taxon>Ecdysozoa</taxon>
        <taxon>Arthropoda</taxon>
        <taxon>Hexapoda</taxon>
        <taxon>Insecta</taxon>
        <taxon>Pterygota</taxon>
        <taxon>Neoptera</taxon>
        <taxon>Endopterygota</taxon>
        <taxon>Lepidoptera</taxon>
        <taxon>Glossata</taxon>
        <taxon>Ditrysia</taxon>
        <taxon>Tineoidea</taxon>
        <taxon>Psychidae</taxon>
        <taxon>Oiketicinae</taxon>
        <taxon>Eumeta</taxon>
    </lineage>
</organism>
<keyword evidence="2" id="KW-1185">Reference proteome</keyword>
<evidence type="ECO:0000313" key="2">
    <source>
        <dbReference type="Proteomes" id="UP000299102"/>
    </source>
</evidence>
<evidence type="ECO:0000313" key="1">
    <source>
        <dbReference type="EMBL" id="GBP40070.1"/>
    </source>
</evidence>
<name>A0A4C1VNG8_EUMVA</name>
<accession>A0A4C1VNG8</accession>
<sequence>MPLYLWPTTLRMCAAVGRVVSGTWRYRIAYPSENIVAFRLLSESYGDPLTLHHSVPLSLYSPLYQPPSPFIRYPISTQEAGNALDTPLGSQVHTGDGDYSLAAQMLVYPLEML</sequence>
<comment type="caution">
    <text evidence="1">The sequence shown here is derived from an EMBL/GenBank/DDBJ whole genome shotgun (WGS) entry which is preliminary data.</text>
</comment>
<dbReference type="AlphaFoldDB" id="A0A4C1VNG8"/>
<proteinExistence type="predicted"/>
<protein>
    <submittedName>
        <fullName evidence="1">Uncharacterized protein</fullName>
    </submittedName>
</protein>
<reference evidence="1 2" key="1">
    <citation type="journal article" date="2019" name="Commun. Biol.">
        <title>The bagworm genome reveals a unique fibroin gene that provides high tensile strength.</title>
        <authorList>
            <person name="Kono N."/>
            <person name="Nakamura H."/>
            <person name="Ohtoshi R."/>
            <person name="Tomita M."/>
            <person name="Numata K."/>
            <person name="Arakawa K."/>
        </authorList>
    </citation>
    <scope>NUCLEOTIDE SEQUENCE [LARGE SCALE GENOMIC DNA]</scope>
</reference>
<dbReference type="Proteomes" id="UP000299102">
    <property type="component" value="Unassembled WGS sequence"/>
</dbReference>
<dbReference type="EMBL" id="BGZK01000376">
    <property type="protein sequence ID" value="GBP40070.1"/>
    <property type="molecule type" value="Genomic_DNA"/>
</dbReference>
<gene>
    <name evidence="1" type="ORF">EVAR_33643_1</name>
</gene>